<organism evidence="1 2">
    <name type="scientific">Bacteroides fragilis</name>
    <dbReference type="NCBI Taxonomy" id="817"/>
    <lineage>
        <taxon>Bacteria</taxon>
        <taxon>Pseudomonadati</taxon>
        <taxon>Bacteroidota</taxon>
        <taxon>Bacteroidia</taxon>
        <taxon>Bacteroidales</taxon>
        <taxon>Bacteroidaceae</taxon>
        <taxon>Bacteroides</taxon>
    </lineage>
</organism>
<evidence type="ECO:0000313" key="2">
    <source>
        <dbReference type="Proteomes" id="UP000028294"/>
    </source>
</evidence>
<dbReference type="RefSeq" id="WP_137569083.1">
    <property type="nucleotide sequence ID" value="NZ_CP036553.1"/>
</dbReference>
<accession>A0AAP8ZXD6</accession>
<name>A0AAP8ZXD6_BACFG</name>
<proteinExistence type="predicted"/>
<sequence length="229" mass="27033">MENYYIAFDTLIKERNDVLKYVVEHQTEIVSHIKTTICYELYSSPADDLGILTPSLIRDKITNGYHKGRKLKKKPLNKGYISYELDNTMKPLRIRMYNKGGHLDVAFYFVDYNDALFAIPCGGNKPFYLYPTDMHKIEYRKGQIWRYSTITSNSLWQEVYDFEKENYVECKNYYYVSNLIGSNKEVPLGETGSPLQAWLAKIYMIENKVSRLLYYNISNKEELIYEYGK</sequence>
<protein>
    <submittedName>
        <fullName evidence="1">Uncharacterized protein</fullName>
    </submittedName>
</protein>
<gene>
    <name evidence="1" type="ORF">IA74_014695</name>
</gene>
<evidence type="ECO:0000313" key="1">
    <source>
        <dbReference type="EMBL" id="QCQ37255.1"/>
    </source>
</evidence>
<dbReference type="Proteomes" id="UP000028294">
    <property type="component" value="Chromosome"/>
</dbReference>
<reference evidence="1 2" key="1">
    <citation type="submission" date="2019-03" db="EMBL/GenBank/DDBJ databases">
        <title>Complete genome assembly of MDR B. fragilis.</title>
        <authorList>
            <person name="Sydenham T.V."/>
            <person name="Hasman H."/>
            <person name="Justesen U.S."/>
        </authorList>
    </citation>
    <scope>NUCLEOTIDE SEQUENCE [LARGE SCALE GENOMIC DNA]</scope>
    <source>
        <strain evidence="1 2">DCMOUH0067B</strain>
    </source>
</reference>
<dbReference type="EMBL" id="CP036553">
    <property type="protein sequence ID" value="QCQ37255.1"/>
    <property type="molecule type" value="Genomic_DNA"/>
</dbReference>
<dbReference type="AlphaFoldDB" id="A0AAP8ZXD6"/>